<dbReference type="PROSITE" id="PS50977">
    <property type="entry name" value="HTH_TETR_2"/>
    <property type="match status" value="1"/>
</dbReference>
<protein>
    <submittedName>
        <fullName evidence="6">TetR/AcrR family transcriptional regulator</fullName>
    </submittedName>
</protein>
<dbReference type="InterPro" id="IPR009057">
    <property type="entry name" value="Homeodomain-like_sf"/>
</dbReference>
<evidence type="ECO:0000259" key="5">
    <source>
        <dbReference type="PROSITE" id="PS50977"/>
    </source>
</evidence>
<dbReference type="SUPFAM" id="SSF46689">
    <property type="entry name" value="Homeodomain-like"/>
    <property type="match status" value="1"/>
</dbReference>
<dbReference type="Pfam" id="PF00440">
    <property type="entry name" value="TetR_N"/>
    <property type="match status" value="1"/>
</dbReference>
<sequence>MEKELNTNVQPRKLSREEKNRLKILHSARELFIEHGVAFVNMHQIAKEAGVGQATLYRRYKEKGEICVDIIHEECASFFEKVEKYLDETTDLTSLDRLYHVMECFVEFLQPRVPWLCSISRASSDHEPLQSPLYQWMRKICRELMEEAVERNELTEFDVNYTVEILLAALFNIDFHIKQEGFSTEQILNGLQRIFITGLKS</sequence>
<evidence type="ECO:0000256" key="3">
    <source>
        <dbReference type="ARBA" id="ARBA00023163"/>
    </source>
</evidence>
<gene>
    <name evidence="6" type="ORF">MUN89_08515</name>
</gene>
<dbReference type="InterPro" id="IPR036271">
    <property type="entry name" value="Tet_transcr_reg_TetR-rel_C_sf"/>
</dbReference>
<feature type="domain" description="HTH tetR-type" evidence="5">
    <location>
        <begin position="18"/>
        <end position="78"/>
    </location>
</feature>
<proteinExistence type="predicted"/>
<dbReference type="InterPro" id="IPR001647">
    <property type="entry name" value="HTH_TetR"/>
</dbReference>
<keyword evidence="1" id="KW-0805">Transcription regulation</keyword>
<dbReference type="PRINTS" id="PR00455">
    <property type="entry name" value="HTHTETR"/>
</dbReference>
<dbReference type="Proteomes" id="UP000831787">
    <property type="component" value="Chromosome"/>
</dbReference>
<accession>A0ABY4EP23</accession>
<dbReference type="EMBL" id="CP095073">
    <property type="protein sequence ID" value="UOQ45949.1"/>
    <property type="molecule type" value="Genomic_DNA"/>
</dbReference>
<evidence type="ECO:0000313" key="7">
    <source>
        <dbReference type="Proteomes" id="UP000831787"/>
    </source>
</evidence>
<name>A0ABY4EP23_9BACI</name>
<evidence type="ECO:0000256" key="1">
    <source>
        <dbReference type="ARBA" id="ARBA00023015"/>
    </source>
</evidence>
<dbReference type="InterPro" id="IPR050109">
    <property type="entry name" value="HTH-type_TetR-like_transc_reg"/>
</dbReference>
<keyword evidence="7" id="KW-1185">Reference proteome</keyword>
<dbReference type="Gene3D" id="1.10.357.10">
    <property type="entry name" value="Tetracycline Repressor, domain 2"/>
    <property type="match status" value="1"/>
</dbReference>
<keyword evidence="3" id="KW-0804">Transcription</keyword>
<organism evidence="6 7">
    <name type="scientific">Halobacillus salinarum</name>
    <dbReference type="NCBI Taxonomy" id="2932257"/>
    <lineage>
        <taxon>Bacteria</taxon>
        <taxon>Bacillati</taxon>
        <taxon>Bacillota</taxon>
        <taxon>Bacilli</taxon>
        <taxon>Bacillales</taxon>
        <taxon>Bacillaceae</taxon>
        <taxon>Halobacillus</taxon>
    </lineage>
</organism>
<evidence type="ECO:0000313" key="6">
    <source>
        <dbReference type="EMBL" id="UOQ45949.1"/>
    </source>
</evidence>
<feature type="DNA-binding region" description="H-T-H motif" evidence="4">
    <location>
        <begin position="41"/>
        <end position="60"/>
    </location>
</feature>
<dbReference type="SUPFAM" id="SSF48498">
    <property type="entry name" value="Tetracyclin repressor-like, C-terminal domain"/>
    <property type="match status" value="1"/>
</dbReference>
<dbReference type="PANTHER" id="PTHR30055:SF234">
    <property type="entry name" value="HTH-TYPE TRANSCRIPTIONAL REGULATOR BETI"/>
    <property type="match status" value="1"/>
</dbReference>
<keyword evidence="2 4" id="KW-0238">DNA-binding</keyword>
<reference evidence="6 7" key="1">
    <citation type="submission" date="2022-04" db="EMBL/GenBank/DDBJ databases">
        <title>Halobacillus sp. isolated from saltern.</title>
        <authorList>
            <person name="Won M."/>
            <person name="Lee C.-M."/>
            <person name="Woen H.-Y."/>
            <person name="Kwon S.-W."/>
        </authorList>
    </citation>
    <scope>NUCLEOTIDE SEQUENCE [LARGE SCALE GENOMIC DNA]</scope>
    <source>
        <strain evidence="6 7">SSBR10-3</strain>
    </source>
</reference>
<dbReference type="PANTHER" id="PTHR30055">
    <property type="entry name" value="HTH-TYPE TRANSCRIPTIONAL REGULATOR RUTR"/>
    <property type="match status" value="1"/>
</dbReference>
<evidence type="ECO:0000256" key="4">
    <source>
        <dbReference type="PROSITE-ProRule" id="PRU00335"/>
    </source>
</evidence>
<dbReference type="RefSeq" id="WP_244712901.1">
    <property type="nucleotide sequence ID" value="NZ_CP095073.1"/>
</dbReference>
<evidence type="ECO:0000256" key="2">
    <source>
        <dbReference type="ARBA" id="ARBA00023125"/>
    </source>
</evidence>